<dbReference type="Proteomes" id="UP000664601">
    <property type="component" value="Unassembled WGS sequence"/>
</dbReference>
<reference evidence="2 3" key="1">
    <citation type="submission" date="2021-03" db="EMBL/GenBank/DDBJ databases">
        <title>Enterococcal diversity collection.</title>
        <authorList>
            <person name="Gilmore M.S."/>
            <person name="Schwartzman J."/>
            <person name="Van Tyne D."/>
            <person name="Martin M."/>
            <person name="Earl A.M."/>
            <person name="Manson A.L."/>
            <person name="Straub T."/>
            <person name="Salamzade R."/>
            <person name="Saavedra J."/>
            <person name="Lebreton F."/>
            <person name="Prichula J."/>
            <person name="Schaufler K."/>
            <person name="Gaca A."/>
            <person name="Sgardioli B."/>
            <person name="Wagenaar J."/>
            <person name="Strong T."/>
        </authorList>
    </citation>
    <scope>NUCLEOTIDE SEQUENCE [LARGE SCALE GENOMIC DNA]</scope>
    <source>
        <strain evidence="2 3">669A</strain>
    </source>
</reference>
<evidence type="ECO:0000256" key="1">
    <source>
        <dbReference type="SAM" id="MobiDB-lite"/>
    </source>
</evidence>
<feature type="region of interest" description="Disordered" evidence="1">
    <location>
        <begin position="714"/>
        <end position="738"/>
    </location>
</feature>
<sequence length="1080" mass="119816">MKKKKTIQKRSAKYKWQKWLGLVCVLGLVLISVVLALKTVEEKKEVSAHPTNPISIGSGSKLFEVPIDGGEHLEYSSSYSGYRQLNMNIPSLGKRLSETETAKTKLFSSSIRNYIDTSYLTSYGNVISMQIFSTSPVGEGYNMIDQTKIILQSRTGEVLDTEWVFATPNPITQPSGNERVFYNNFFQKSGTEFMVMHATMFNRINTTTFIDEGNHLSISTSDNNRVVSTNGINLKNQSIQLGFISNAGTNISTSVIYPISTDKASYVCVEHSNGQRLGAIEFEASPKVQTYVHGEGGSNFASIFTNMYPLDDNTYIGIESMATNSTGWVHWLCKWVVDPVTKKASRTEIGEYSARDVEFVRNISDKNRIFIQVKGDTKVDLIRLDVSSLTTQLCNTFPKETALNFSKQGTGYFYAGQINHIEGEFKNIGTQPGFYSGYMDSNFKLKSSSFIQLDFHENSTKIEFKSFIGDDDLFIISGAFETSERNFIDEVKYDNYPDDKPPSSSWSDKQWLEQKLSSRKGNSFVSILKKTEDWTPLIKAPSTFTVNSNDPAVKDTDVLDRWLLTGSKTGAMTDSAAVQVYDTTDIDKGLYIYGIDWLRERINRNPKSLVYETDSNDNIILKSADPIDWKSLGFDLSKAGPQLVTYFVTDSQNQTSSTSTYVNNLLGSTVKDENDKFAIDAQNFHIPLAGIDSAIPNVDKFKELSKTLAWSLTNNASTSGDHGNGVDENGASKDASSVQNKLSGKVKVDETQLKALQEAKVAKPYPVDVTYKPDGSPEIVNRVWVFVTTDNTVPNTETNVTPADTKGVVIYADDYTIPYRSRLSHDVDDVVTNGNAKAYNYYAKDRTTELAPLPDSASGQSNWDITDLNVLHDPFSGGAVTLPTTVKPELNYKWSGATDSYHTQGDVTKATLDVTLTGDVLLNVRQVVQGTNDQLKEFVVPTEGYLSIQNTLNNNGTPSLDPDYQSQVTVASGKKADDPDFTAFGVDIEHLDEDADLVDLSAILPSFYKCVGYSISNDKASHPSDPTSTDMKVSLSRGDIHDQGEYWITIYLEPNGTNDGYPQPYSWDYKHNDLGKIVNP</sequence>
<evidence type="ECO:0000313" key="2">
    <source>
        <dbReference type="EMBL" id="MBO1308900.1"/>
    </source>
</evidence>
<keyword evidence="3" id="KW-1185">Reference proteome</keyword>
<proteinExistence type="predicted"/>
<comment type="caution">
    <text evidence="2">The sequence shown here is derived from an EMBL/GenBank/DDBJ whole genome shotgun (WGS) entry which is preliminary data.</text>
</comment>
<protein>
    <submittedName>
        <fullName evidence="2">Uncharacterized protein</fullName>
    </submittedName>
</protein>
<gene>
    <name evidence="2" type="ORF">JZO70_22215</name>
</gene>
<name>A0ABS3LGZ5_9ENTE</name>
<dbReference type="RefSeq" id="WP_207675889.1">
    <property type="nucleotide sequence ID" value="NZ_JAFREM010000056.1"/>
</dbReference>
<dbReference type="EMBL" id="JAFREM010000056">
    <property type="protein sequence ID" value="MBO1308900.1"/>
    <property type="molecule type" value="Genomic_DNA"/>
</dbReference>
<organism evidence="2 3">
    <name type="scientific">Candidatus Enterococcus moelleringii</name>
    <dbReference type="NCBI Taxonomy" id="2815325"/>
    <lineage>
        <taxon>Bacteria</taxon>
        <taxon>Bacillati</taxon>
        <taxon>Bacillota</taxon>
        <taxon>Bacilli</taxon>
        <taxon>Lactobacillales</taxon>
        <taxon>Enterococcaceae</taxon>
        <taxon>Enterococcus</taxon>
    </lineage>
</organism>
<evidence type="ECO:0000313" key="3">
    <source>
        <dbReference type="Proteomes" id="UP000664601"/>
    </source>
</evidence>
<accession>A0ABS3LGZ5</accession>